<evidence type="ECO:0000256" key="2">
    <source>
        <dbReference type="ARBA" id="ARBA00022679"/>
    </source>
</evidence>
<dbReference type="InterPro" id="IPR050306">
    <property type="entry name" value="PfkB_Carbo_kinase"/>
</dbReference>
<dbReference type="Gene3D" id="3.40.1190.20">
    <property type="match status" value="1"/>
</dbReference>
<dbReference type="PANTHER" id="PTHR43085">
    <property type="entry name" value="HEXOKINASE FAMILY MEMBER"/>
    <property type="match status" value="1"/>
</dbReference>
<keyword evidence="8" id="KW-1185">Reference proteome</keyword>
<gene>
    <name evidence="7" type="ORF">LYSBPC_33150</name>
</gene>
<dbReference type="InterPro" id="IPR000387">
    <property type="entry name" value="Tyr_Pase_dom"/>
</dbReference>
<sequence>MLKEDKGFILVYGDAFIDYIADDVTNTSFTKYMGGATVNVAAGISRIGAPSALITITGDDEGSEFVREGLAIEGVNLDYAVFNPAKRVSGVYVHLTEACERIFKDYVDETPDLQVEASQLEEAAFKHASALTVCSGTMFHPTALETTRTAVNMAKDKGVIIAMDANIRPLRWSSEAICRETITSFFEDVDILKVTDDELFFLTETTNLEDGIAQLDSYLIPIILITVGENGTYAVLNGEVIHVPTEKVIPVDTTGAGDAFMAGVLHDVHYNGLPTTQEELMRCVTFGNKLGALAATKAGALTALPYYEDIKHLVEPNYDVLVEGQLFFGGVKDAKTAFEQEHVDVVIDVRVNGLTTEEQTDAPYAYKHVPIADEDSDIASSIQKVAQEIAGAYENGQKVYFHCGSGGGRAGVAATAVLMELGLADSIEEAEQAVKKARPEVTIRPNMAAALKKLYK</sequence>
<dbReference type="Gene3D" id="3.90.190.10">
    <property type="entry name" value="Protein tyrosine phosphatase superfamily"/>
    <property type="match status" value="1"/>
</dbReference>
<accession>A0ABQ5NPF1</accession>
<name>A0ABQ5NPF1_9BACI</name>
<keyword evidence="4" id="KW-0418">Kinase</keyword>
<evidence type="ECO:0000256" key="1">
    <source>
        <dbReference type="ARBA" id="ARBA00010688"/>
    </source>
</evidence>
<dbReference type="Pfam" id="PF00782">
    <property type="entry name" value="DSPc"/>
    <property type="match status" value="1"/>
</dbReference>
<dbReference type="InterPro" id="IPR011611">
    <property type="entry name" value="PfkB_dom"/>
</dbReference>
<comment type="caution">
    <text evidence="7">The sequence shown here is derived from an EMBL/GenBank/DDBJ whole genome shotgun (WGS) entry which is preliminary data.</text>
</comment>
<evidence type="ECO:0000256" key="5">
    <source>
        <dbReference type="ARBA" id="ARBA00022840"/>
    </source>
</evidence>
<dbReference type="CDD" id="cd01167">
    <property type="entry name" value="bac_FRK"/>
    <property type="match status" value="1"/>
</dbReference>
<dbReference type="SUPFAM" id="SSF53613">
    <property type="entry name" value="Ribokinase-like"/>
    <property type="match status" value="1"/>
</dbReference>
<evidence type="ECO:0000313" key="8">
    <source>
        <dbReference type="Proteomes" id="UP001065593"/>
    </source>
</evidence>
<reference evidence="7" key="1">
    <citation type="submission" date="2022-08" db="EMBL/GenBank/DDBJ databases">
        <title>Draft genome sequence of Lysinibacillus sp. strain KH24.</title>
        <authorList>
            <person name="Kanbe H."/>
            <person name="Itoh H."/>
        </authorList>
    </citation>
    <scope>NUCLEOTIDE SEQUENCE</scope>
    <source>
        <strain evidence="7">KH24</strain>
    </source>
</reference>
<dbReference type="Proteomes" id="UP001065593">
    <property type="component" value="Unassembled WGS sequence"/>
</dbReference>
<dbReference type="InterPro" id="IPR000340">
    <property type="entry name" value="Dual-sp_phosphatase_cat-dom"/>
</dbReference>
<proteinExistence type="inferred from homology"/>
<feature type="domain" description="Tyrosine specific protein phosphatases" evidence="6">
    <location>
        <begin position="376"/>
        <end position="449"/>
    </location>
</feature>
<dbReference type="InterPro" id="IPR029021">
    <property type="entry name" value="Prot-tyrosine_phosphatase-like"/>
</dbReference>
<dbReference type="Pfam" id="PF00294">
    <property type="entry name" value="PfkB"/>
    <property type="match status" value="1"/>
</dbReference>
<keyword evidence="2" id="KW-0808">Transferase</keyword>
<dbReference type="EMBL" id="BRZA01000006">
    <property type="protein sequence ID" value="GLC90188.1"/>
    <property type="molecule type" value="Genomic_DNA"/>
</dbReference>
<organism evidence="7 8">
    <name type="scientific">Lysinibacillus piscis</name>
    <dbReference type="NCBI Taxonomy" id="2518931"/>
    <lineage>
        <taxon>Bacteria</taxon>
        <taxon>Bacillati</taxon>
        <taxon>Bacillota</taxon>
        <taxon>Bacilli</taxon>
        <taxon>Bacillales</taxon>
        <taxon>Bacillaceae</taxon>
        <taxon>Lysinibacillus</taxon>
    </lineage>
</organism>
<dbReference type="InterPro" id="IPR002173">
    <property type="entry name" value="Carboh/pur_kinase_PfkB_CS"/>
</dbReference>
<evidence type="ECO:0000256" key="3">
    <source>
        <dbReference type="ARBA" id="ARBA00022741"/>
    </source>
</evidence>
<comment type="similarity">
    <text evidence="1">Belongs to the carbohydrate kinase PfkB family.</text>
</comment>
<dbReference type="InterPro" id="IPR029056">
    <property type="entry name" value="Ribokinase-like"/>
</dbReference>
<evidence type="ECO:0000259" key="6">
    <source>
        <dbReference type="PROSITE" id="PS50056"/>
    </source>
</evidence>
<keyword evidence="3" id="KW-0547">Nucleotide-binding</keyword>
<dbReference type="PROSITE" id="PS50056">
    <property type="entry name" value="TYR_PHOSPHATASE_2"/>
    <property type="match status" value="1"/>
</dbReference>
<evidence type="ECO:0000256" key="4">
    <source>
        <dbReference type="ARBA" id="ARBA00022777"/>
    </source>
</evidence>
<keyword evidence="5" id="KW-0067">ATP-binding</keyword>
<dbReference type="SUPFAM" id="SSF52799">
    <property type="entry name" value="(Phosphotyrosine protein) phosphatases II"/>
    <property type="match status" value="1"/>
</dbReference>
<dbReference type="PROSITE" id="PS00584">
    <property type="entry name" value="PFKB_KINASES_2"/>
    <property type="match status" value="1"/>
</dbReference>
<dbReference type="PANTHER" id="PTHR43085:SF1">
    <property type="entry name" value="PSEUDOURIDINE KINASE-RELATED"/>
    <property type="match status" value="1"/>
</dbReference>
<evidence type="ECO:0000313" key="7">
    <source>
        <dbReference type="EMBL" id="GLC90188.1"/>
    </source>
</evidence>
<protein>
    <recommendedName>
        <fullName evidence="6">Tyrosine specific protein phosphatases domain-containing protein</fullName>
    </recommendedName>
</protein>